<accession>A0A1G2UUW7</accession>
<organism evidence="1 2">
    <name type="scientific">Candidatus Zambryskibacteria bacterium RIFCSPLOWO2_12_FULL_39_23</name>
    <dbReference type="NCBI Taxonomy" id="1802776"/>
    <lineage>
        <taxon>Bacteria</taxon>
        <taxon>Candidatus Zambryskiibacteriota</taxon>
    </lineage>
</organism>
<dbReference type="Proteomes" id="UP000176558">
    <property type="component" value="Unassembled WGS sequence"/>
</dbReference>
<gene>
    <name evidence="1" type="ORF">A3G99_00225</name>
</gene>
<evidence type="ECO:0000313" key="2">
    <source>
        <dbReference type="Proteomes" id="UP000176558"/>
    </source>
</evidence>
<sequence>MTASAMIGKSTDTRKSGIPGVTVLKPAVVFLHTPNNEEVLVLSVGSEGEHAGKAFKKDNEGGKWCPCEEFELPRPRPSKVDEADS</sequence>
<name>A0A1G2UUW7_9BACT</name>
<evidence type="ECO:0000313" key="1">
    <source>
        <dbReference type="EMBL" id="OHB13168.1"/>
    </source>
</evidence>
<proteinExistence type="predicted"/>
<dbReference type="AlphaFoldDB" id="A0A1G2UUW7"/>
<protein>
    <submittedName>
        <fullName evidence="1">Uncharacterized protein</fullName>
    </submittedName>
</protein>
<comment type="caution">
    <text evidence="1">The sequence shown here is derived from an EMBL/GenBank/DDBJ whole genome shotgun (WGS) entry which is preliminary data.</text>
</comment>
<dbReference type="EMBL" id="MHWT01000002">
    <property type="protein sequence ID" value="OHB13168.1"/>
    <property type="molecule type" value="Genomic_DNA"/>
</dbReference>
<reference evidence="1 2" key="1">
    <citation type="journal article" date="2016" name="Nat. Commun.">
        <title>Thousands of microbial genomes shed light on interconnected biogeochemical processes in an aquifer system.</title>
        <authorList>
            <person name="Anantharaman K."/>
            <person name="Brown C.T."/>
            <person name="Hug L.A."/>
            <person name="Sharon I."/>
            <person name="Castelle C.J."/>
            <person name="Probst A.J."/>
            <person name="Thomas B.C."/>
            <person name="Singh A."/>
            <person name="Wilkins M.J."/>
            <person name="Karaoz U."/>
            <person name="Brodie E.L."/>
            <person name="Williams K.H."/>
            <person name="Hubbard S.S."/>
            <person name="Banfield J.F."/>
        </authorList>
    </citation>
    <scope>NUCLEOTIDE SEQUENCE [LARGE SCALE GENOMIC DNA]</scope>
</reference>